<keyword evidence="6 9" id="KW-0812">Transmembrane</keyword>
<dbReference type="AlphaFoldDB" id="A0A317EIQ4"/>
<comment type="caution">
    <text evidence="12">The sequence shown here is derived from an EMBL/GenBank/DDBJ whole genome shotgun (WGS) entry which is preliminary data.</text>
</comment>
<dbReference type="Gene3D" id="2.40.50.100">
    <property type="match status" value="1"/>
</dbReference>
<gene>
    <name evidence="12" type="ORF">DKG74_06010</name>
</gene>
<dbReference type="InterPro" id="IPR058982">
    <property type="entry name" value="Beta-barrel_AprE"/>
</dbReference>
<keyword evidence="13" id="KW-1185">Reference proteome</keyword>
<dbReference type="InterPro" id="IPR058781">
    <property type="entry name" value="HH_AprE-like"/>
</dbReference>
<evidence type="ECO:0000256" key="7">
    <source>
        <dbReference type="ARBA" id="ARBA00022989"/>
    </source>
</evidence>
<evidence type="ECO:0000256" key="6">
    <source>
        <dbReference type="ARBA" id="ARBA00022692"/>
    </source>
</evidence>
<dbReference type="GO" id="GO:0009306">
    <property type="term" value="P:protein secretion"/>
    <property type="evidence" value="ECO:0007669"/>
    <property type="project" value="InterPro"/>
</dbReference>
<feature type="domain" description="AprE-like long alpha-helical hairpin" evidence="10">
    <location>
        <begin position="88"/>
        <end position="272"/>
    </location>
</feature>
<sequence length="426" mass="46411">MTGDDIGLRLHALVGVTLVVGIFGGFLAWSALAEIAGAVVAPGRIVVESEVKRVQHLEGGIIGEIHARDGDRVEAGDLLARMDATQPRASLGIIESQATALAFRRIRLIAERDQLPVPADRPAAPGPALEAWTAEARILQALRKTRDGEIAQLREQIAQAGRNVEGQELQIAAKGRELALIADELQGVRELRDKALVPLSRLKALEREEARIEGERGQLRSTVAQTHQRIAEIELQILQVDTLRTRDVLAELSDVETRLAELAERRVAAEDQLHRIDILAPASGIVHESTVHTPGGVVGAGETLMQVVPEHDRLIVEARVDPTGIDQVKPGMVARIRLTAFDQRRTPEISGRVFTVSPDAVTDPQTGLTHYLTRIGVERADLPNTVATELRPGMPAEVFVETGPRTVLSFLVRPLQDQIARTFTED</sequence>
<dbReference type="PANTHER" id="PTHR30386">
    <property type="entry name" value="MEMBRANE FUSION SUBUNIT OF EMRAB-TOLC MULTIDRUG EFFLUX PUMP"/>
    <property type="match status" value="1"/>
</dbReference>
<evidence type="ECO:0000313" key="12">
    <source>
        <dbReference type="EMBL" id="PWR25313.1"/>
    </source>
</evidence>
<dbReference type="Gene3D" id="2.40.30.170">
    <property type="match status" value="1"/>
</dbReference>
<feature type="domain" description="AprE-like beta-barrel" evidence="11">
    <location>
        <begin position="314"/>
        <end position="403"/>
    </location>
</feature>
<dbReference type="PANTHER" id="PTHR30386:SF17">
    <property type="entry name" value="ALKALINE PROTEASE SECRETION PROTEIN APRE"/>
    <property type="match status" value="1"/>
</dbReference>
<evidence type="ECO:0000256" key="8">
    <source>
        <dbReference type="ARBA" id="ARBA00023136"/>
    </source>
</evidence>
<dbReference type="EMBL" id="QGLE01000002">
    <property type="protein sequence ID" value="PWR25313.1"/>
    <property type="molecule type" value="Genomic_DNA"/>
</dbReference>
<dbReference type="InterPro" id="IPR006144">
    <property type="entry name" value="Secretion_HlyD_CS"/>
</dbReference>
<dbReference type="OrthoDB" id="9810980at2"/>
<keyword evidence="8 9" id="KW-0472">Membrane</keyword>
<evidence type="ECO:0000256" key="4">
    <source>
        <dbReference type="ARBA" id="ARBA00022475"/>
    </source>
</evidence>
<protein>
    <recommendedName>
        <fullName evidence="9">Membrane fusion protein (MFP) family protein</fullName>
    </recommendedName>
</protein>
<dbReference type="PROSITE" id="PS00543">
    <property type="entry name" value="HLYD_FAMILY"/>
    <property type="match status" value="1"/>
</dbReference>
<reference evidence="12 13" key="1">
    <citation type="submission" date="2018-05" db="EMBL/GenBank/DDBJ databases">
        <title>Zavarzinia sp. HR-AS.</title>
        <authorList>
            <person name="Lee Y."/>
            <person name="Jeon C.O."/>
        </authorList>
    </citation>
    <scope>NUCLEOTIDE SEQUENCE [LARGE SCALE GENOMIC DNA]</scope>
    <source>
        <strain evidence="12 13">HR-AS</strain>
    </source>
</reference>
<dbReference type="Proteomes" id="UP000245461">
    <property type="component" value="Unassembled WGS sequence"/>
</dbReference>
<comment type="similarity">
    <text evidence="2 9">Belongs to the membrane fusion protein (MFP) (TC 8.A.1) family.</text>
</comment>
<dbReference type="PRINTS" id="PR01490">
    <property type="entry name" value="RTXTOXIND"/>
</dbReference>
<evidence type="ECO:0000256" key="5">
    <source>
        <dbReference type="ARBA" id="ARBA00022519"/>
    </source>
</evidence>
<dbReference type="RefSeq" id="WP_109903635.1">
    <property type="nucleotide sequence ID" value="NZ_QGLE01000002.1"/>
</dbReference>
<keyword evidence="4 9" id="KW-1003">Cell membrane</keyword>
<keyword evidence="3 9" id="KW-0813">Transport</keyword>
<keyword evidence="7 9" id="KW-1133">Transmembrane helix</keyword>
<dbReference type="Pfam" id="PF26002">
    <property type="entry name" value="Beta-barrel_AprE"/>
    <property type="match status" value="1"/>
</dbReference>
<dbReference type="Pfam" id="PF25994">
    <property type="entry name" value="HH_AprE"/>
    <property type="match status" value="1"/>
</dbReference>
<dbReference type="NCBIfam" id="TIGR01843">
    <property type="entry name" value="type_I_hlyD"/>
    <property type="match status" value="1"/>
</dbReference>
<name>A0A317EIQ4_9PROT</name>
<evidence type="ECO:0000313" key="13">
    <source>
        <dbReference type="Proteomes" id="UP000245461"/>
    </source>
</evidence>
<keyword evidence="5 9" id="KW-0997">Cell inner membrane</keyword>
<proteinExistence type="inferred from homology"/>
<dbReference type="InterPro" id="IPR010129">
    <property type="entry name" value="T1SS_HlyD"/>
</dbReference>
<dbReference type="InterPro" id="IPR050739">
    <property type="entry name" value="MFP"/>
</dbReference>
<evidence type="ECO:0000259" key="10">
    <source>
        <dbReference type="Pfam" id="PF25994"/>
    </source>
</evidence>
<evidence type="ECO:0000256" key="1">
    <source>
        <dbReference type="ARBA" id="ARBA00004377"/>
    </source>
</evidence>
<evidence type="ECO:0000256" key="9">
    <source>
        <dbReference type="RuleBase" id="RU365093"/>
    </source>
</evidence>
<accession>A0A317EIQ4</accession>
<comment type="subcellular location">
    <subcellularLocation>
        <location evidence="1 9">Cell inner membrane</location>
        <topology evidence="1 9">Single-pass membrane protein</topology>
    </subcellularLocation>
</comment>
<evidence type="ECO:0000256" key="3">
    <source>
        <dbReference type="ARBA" id="ARBA00022448"/>
    </source>
</evidence>
<evidence type="ECO:0000256" key="2">
    <source>
        <dbReference type="ARBA" id="ARBA00009477"/>
    </source>
</evidence>
<organism evidence="12 13">
    <name type="scientific">Zavarzinia aquatilis</name>
    <dbReference type="NCBI Taxonomy" id="2211142"/>
    <lineage>
        <taxon>Bacteria</taxon>
        <taxon>Pseudomonadati</taxon>
        <taxon>Pseudomonadota</taxon>
        <taxon>Alphaproteobacteria</taxon>
        <taxon>Rhodospirillales</taxon>
        <taxon>Zavarziniaceae</taxon>
        <taxon>Zavarzinia</taxon>
    </lineage>
</organism>
<dbReference type="GO" id="GO:0005886">
    <property type="term" value="C:plasma membrane"/>
    <property type="evidence" value="ECO:0007669"/>
    <property type="project" value="UniProtKB-SubCell"/>
</dbReference>
<evidence type="ECO:0000259" key="11">
    <source>
        <dbReference type="Pfam" id="PF26002"/>
    </source>
</evidence>
<feature type="transmembrane region" description="Helical" evidence="9">
    <location>
        <begin position="12"/>
        <end position="32"/>
    </location>
</feature>